<gene>
    <name evidence="12" type="ORF">F503_02846</name>
</gene>
<dbReference type="PROSITE" id="PS01140">
    <property type="entry name" value="GLYCOSYL_HYDROL_F45"/>
    <property type="match status" value="1"/>
</dbReference>
<keyword evidence="8" id="KW-0624">Polysaccharide degradation</keyword>
<dbReference type="STRING" id="1262450.S3BZR4"/>
<dbReference type="Pfam" id="PF02015">
    <property type="entry name" value="Glyco_hydro_45"/>
    <property type="match status" value="1"/>
</dbReference>
<dbReference type="VEuPathDB" id="FungiDB:F503_02846"/>
<dbReference type="AlphaFoldDB" id="S3BZR4"/>
<dbReference type="OMA" id="FNACTNQ"/>
<dbReference type="InterPro" id="IPR036908">
    <property type="entry name" value="RlpA-like_sf"/>
</dbReference>
<dbReference type="SUPFAM" id="SSF50685">
    <property type="entry name" value="Barwin-like endoglucanases"/>
    <property type="match status" value="1"/>
</dbReference>
<evidence type="ECO:0000259" key="11">
    <source>
        <dbReference type="PROSITE" id="PS01140"/>
    </source>
</evidence>
<proteinExistence type="inferred from homology"/>
<dbReference type="PANTHER" id="PTHR39730">
    <property type="entry name" value="ENDOGLUCANASE 1"/>
    <property type="match status" value="1"/>
</dbReference>
<comment type="catalytic activity">
    <reaction evidence="1 9">
        <text>Endohydrolysis of (1-&gt;4)-beta-D-glucosidic linkages in cellulose, lichenin and cereal beta-D-glucans.</text>
        <dbReference type="EC" id="3.2.1.4"/>
    </reaction>
</comment>
<dbReference type="PANTHER" id="PTHR39730:SF1">
    <property type="entry name" value="ENDOGLUCANASE 1"/>
    <property type="match status" value="1"/>
</dbReference>
<accession>S3BZR4</accession>
<evidence type="ECO:0000256" key="6">
    <source>
        <dbReference type="ARBA" id="ARBA00023277"/>
    </source>
</evidence>
<keyword evidence="13" id="KW-1185">Reference proteome</keyword>
<evidence type="ECO:0000256" key="4">
    <source>
        <dbReference type="ARBA" id="ARBA00022801"/>
    </source>
</evidence>
<evidence type="ECO:0000256" key="7">
    <source>
        <dbReference type="ARBA" id="ARBA00023295"/>
    </source>
</evidence>
<dbReference type="Proteomes" id="UP000016923">
    <property type="component" value="Unassembled WGS sequence"/>
</dbReference>
<evidence type="ECO:0000256" key="10">
    <source>
        <dbReference type="SAM" id="SignalP"/>
    </source>
</evidence>
<dbReference type="eggNOG" id="ENOG502RXA6">
    <property type="taxonomic scope" value="Eukaryota"/>
</dbReference>
<dbReference type="GO" id="GO:0030245">
    <property type="term" value="P:cellulose catabolic process"/>
    <property type="evidence" value="ECO:0007669"/>
    <property type="project" value="UniProtKB-KW"/>
</dbReference>
<dbReference type="HOGENOM" id="CLU_045022_2_0_1"/>
<feature type="domain" description="Glycosyl hydrolases family 45 active site" evidence="11">
    <location>
        <begin position="30"/>
        <end position="41"/>
    </location>
</feature>
<keyword evidence="5" id="KW-0136">Cellulose degradation</keyword>
<keyword evidence="7" id="KW-0326">Glycosidase</keyword>
<protein>
    <recommendedName>
        <fullName evidence="3 9">Cellulase</fullName>
        <ecNumber evidence="3 9">3.2.1.4</ecNumber>
    </recommendedName>
</protein>
<keyword evidence="4 12" id="KW-0378">Hydrolase</keyword>
<dbReference type="Gene3D" id="2.40.40.10">
    <property type="entry name" value="RlpA-like domain"/>
    <property type="match status" value="1"/>
</dbReference>
<evidence type="ECO:0000313" key="13">
    <source>
        <dbReference type="Proteomes" id="UP000016923"/>
    </source>
</evidence>
<name>S3BZR4_OPHP1</name>
<evidence type="ECO:0000256" key="9">
    <source>
        <dbReference type="PROSITE-ProRule" id="PRU10069"/>
    </source>
</evidence>
<dbReference type="GO" id="GO:0008810">
    <property type="term" value="F:cellulase activity"/>
    <property type="evidence" value="ECO:0007669"/>
    <property type="project" value="UniProtKB-EC"/>
</dbReference>
<dbReference type="InterPro" id="IPR052288">
    <property type="entry name" value="GH45_Enzymes"/>
</dbReference>
<feature type="signal peptide" evidence="10">
    <location>
        <begin position="1"/>
        <end position="24"/>
    </location>
</feature>
<evidence type="ECO:0000256" key="3">
    <source>
        <dbReference type="ARBA" id="ARBA00012601"/>
    </source>
</evidence>
<comment type="similarity">
    <text evidence="2">Belongs to the glycosyl hydrolase 45 (cellulase K) family.</text>
</comment>
<reference evidence="12 13" key="1">
    <citation type="journal article" date="2013" name="BMC Genomics">
        <title>The genome and transcriptome of the pine saprophyte Ophiostoma piceae, and a comparison with the bark beetle-associated pine pathogen Grosmannia clavigera.</title>
        <authorList>
            <person name="Haridas S."/>
            <person name="Wang Y."/>
            <person name="Lim L."/>
            <person name="Massoumi Alamouti S."/>
            <person name="Jackman S."/>
            <person name="Docking R."/>
            <person name="Robertson G."/>
            <person name="Birol I."/>
            <person name="Bohlmann J."/>
            <person name="Breuil C."/>
        </authorList>
    </citation>
    <scope>NUCLEOTIDE SEQUENCE [LARGE SCALE GENOMIC DNA]</scope>
    <source>
        <strain evidence="12 13">UAMH 11346</strain>
    </source>
</reference>
<dbReference type="EC" id="3.2.1.4" evidence="3 9"/>
<evidence type="ECO:0000256" key="1">
    <source>
        <dbReference type="ARBA" id="ARBA00000966"/>
    </source>
</evidence>
<dbReference type="InterPro" id="IPR000334">
    <property type="entry name" value="Glyco_hydro_45"/>
</dbReference>
<evidence type="ECO:0000256" key="8">
    <source>
        <dbReference type="ARBA" id="ARBA00023326"/>
    </source>
</evidence>
<keyword evidence="6" id="KW-0119">Carbohydrate metabolism</keyword>
<evidence type="ECO:0000256" key="2">
    <source>
        <dbReference type="ARBA" id="ARBA00007793"/>
    </source>
</evidence>
<dbReference type="OrthoDB" id="10035502at2759"/>
<keyword evidence="10" id="KW-0732">Signal</keyword>
<evidence type="ECO:0000313" key="12">
    <source>
        <dbReference type="EMBL" id="EPE06017.1"/>
    </source>
</evidence>
<evidence type="ECO:0000256" key="5">
    <source>
        <dbReference type="ARBA" id="ARBA00023001"/>
    </source>
</evidence>
<dbReference type="EMBL" id="KE148154">
    <property type="protein sequence ID" value="EPE06017.1"/>
    <property type="molecule type" value="Genomic_DNA"/>
</dbReference>
<sequence length="230" mass="23858">MLPAQALGALVPAALLFLAQGAAADNTGTTTRYWDCCKPSCGWAGKGFAVGPVGTCDKDDRPLNDNGATKSGCDDGGSAYMCSSQAPWAVNDTVAYGYAAVRIAGGTEASWCCQCYELTFTSAPLLGKKLVVQATNTGGDLGANHFDLAIPGGGVGIYNACTQQYGAPPNGWGDRYGGVHSKADCDSFPQALKAGCSWRFDWFQGADNPAVTFTQVTCPSELVAKTGCHR</sequence>
<organism evidence="12 13">
    <name type="scientific">Ophiostoma piceae (strain UAMH 11346)</name>
    <name type="common">Sap stain fungus</name>
    <dbReference type="NCBI Taxonomy" id="1262450"/>
    <lineage>
        <taxon>Eukaryota</taxon>
        <taxon>Fungi</taxon>
        <taxon>Dikarya</taxon>
        <taxon>Ascomycota</taxon>
        <taxon>Pezizomycotina</taxon>
        <taxon>Sordariomycetes</taxon>
        <taxon>Sordariomycetidae</taxon>
        <taxon>Ophiostomatales</taxon>
        <taxon>Ophiostomataceae</taxon>
        <taxon>Ophiostoma</taxon>
    </lineage>
</organism>
<feature type="active site" description="Nucleophile" evidence="9">
    <location>
        <position position="35"/>
    </location>
</feature>
<feature type="chain" id="PRO_5004506869" description="Cellulase" evidence="10">
    <location>
        <begin position="25"/>
        <end position="230"/>
    </location>
</feature>